<comment type="caution">
    <text evidence="11">The sequence shown here is derived from an EMBL/GenBank/DDBJ whole genome shotgun (WGS) entry which is preliminary data.</text>
</comment>
<feature type="active site" description="Proton acceptor" evidence="9">
    <location>
        <position position="239"/>
    </location>
</feature>
<evidence type="ECO:0000256" key="4">
    <source>
        <dbReference type="ARBA" id="ARBA00022777"/>
    </source>
</evidence>
<dbReference type="InterPro" id="IPR011877">
    <property type="entry name" value="Ribokinase"/>
</dbReference>
<protein>
    <recommendedName>
        <fullName evidence="9">Ribokinase</fullName>
        <shortName evidence="9">RK</shortName>
        <ecNumber evidence="9">2.7.1.15</ecNumber>
    </recommendedName>
</protein>
<feature type="binding site" evidence="9">
    <location>
        <begin position="238"/>
        <end position="239"/>
    </location>
    <ligand>
        <name>ATP</name>
        <dbReference type="ChEBI" id="CHEBI:30616"/>
    </ligand>
</feature>
<evidence type="ECO:0000256" key="8">
    <source>
        <dbReference type="ARBA" id="ARBA00023277"/>
    </source>
</evidence>
<keyword evidence="9" id="KW-0963">Cytoplasm</keyword>
<dbReference type="AlphaFoldDB" id="A0A2A4CQW1"/>
<comment type="subunit">
    <text evidence="9">Homodimer.</text>
</comment>
<dbReference type="Gene3D" id="3.40.1190.20">
    <property type="match status" value="1"/>
</dbReference>
<reference evidence="11 12" key="1">
    <citation type="submission" date="2017-09" db="EMBL/GenBank/DDBJ databases">
        <title>A multilocus sequence analysis scheme for characterization of bacteria in the genus Thioclava.</title>
        <authorList>
            <person name="Liu Y."/>
            <person name="Shao Z."/>
        </authorList>
    </citation>
    <scope>NUCLEOTIDE SEQUENCE [LARGE SCALE GENOMIC DNA]</scope>
    <source>
        <strain evidence="11 12">CAU 1312</strain>
    </source>
</reference>
<feature type="binding site" evidence="9">
    <location>
        <position position="233"/>
    </location>
    <ligand>
        <name>K(+)</name>
        <dbReference type="ChEBI" id="CHEBI:29103"/>
    </ligand>
</feature>
<evidence type="ECO:0000256" key="5">
    <source>
        <dbReference type="ARBA" id="ARBA00022840"/>
    </source>
</evidence>
<comment type="pathway">
    <text evidence="9">Carbohydrate metabolism; D-ribose degradation; D-ribose 5-phosphate from beta-D-ribopyranose: step 2/2.</text>
</comment>
<comment type="function">
    <text evidence="9">Catalyzes the phosphorylation of ribose at O-5 in a reaction requiring ATP and magnesium. The resulting D-ribose-5-phosphate can then be used either for sythesis of nucleotides, histidine, and tryptophan, or as a component of the pentose phosphate pathway.</text>
</comment>
<dbReference type="OrthoDB" id="9792663at2"/>
<evidence type="ECO:0000256" key="7">
    <source>
        <dbReference type="ARBA" id="ARBA00022958"/>
    </source>
</evidence>
<gene>
    <name evidence="9" type="primary">rbsK</name>
    <name evidence="11" type="ORF">CLN94_08590</name>
</gene>
<feature type="binding site" evidence="9">
    <location>
        <position position="179"/>
    </location>
    <ligand>
        <name>ATP</name>
        <dbReference type="ChEBI" id="CHEBI:30616"/>
    </ligand>
</feature>
<feature type="domain" description="Carbohydrate kinase PfkB" evidence="10">
    <location>
        <begin position="6"/>
        <end position="281"/>
    </location>
</feature>
<comment type="similarity">
    <text evidence="9">Belongs to the carbohydrate kinase PfkB family. Ribokinase subfamily.</text>
</comment>
<comment type="activity regulation">
    <text evidence="9">Activated by a monovalent cation that binds near, but not in, the active site. The most likely occupant of the site in vivo is potassium. Ion binding induces a conformational change that may alter substrate affinity.</text>
</comment>
<keyword evidence="2 9" id="KW-0479">Metal-binding</keyword>
<name>A0A2A4CQW1_9RHOB</name>
<evidence type="ECO:0000256" key="6">
    <source>
        <dbReference type="ARBA" id="ARBA00022842"/>
    </source>
</evidence>
<dbReference type="InterPro" id="IPR002139">
    <property type="entry name" value="Ribo/fructo_kinase"/>
</dbReference>
<keyword evidence="6 9" id="KW-0460">Magnesium</keyword>
<evidence type="ECO:0000313" key="12">
    <source>
        <dbReference type="Proteomes" id="UP000243507"/>
    </source>
</evidence>
<dbReference type="SUPFAM" id="SSF53613">
    <property type="entry name" value="Ribokinase-like"/>
    <property type="match status" value="1"/>
</dbReference>
<keyword evidence="7 9" id="KW-0630">Potassium</keyword>
<comment type="subcellular location">
    <subcellularLocation>
        <location evidence="9">Cytoplasm</location>
    </subcellularLocation>
</comment>
<dbReference type="EC" id="2.7.1.15" evidence="9"/>
<dbReference type="HAMAP" id="MF_01987">
    <property type="entry name" value="Ribokinase"/>
    <property type="match status" value="1"/>
</dbReference>
<dbReference type="PRINTS" id="PR00990">
    <property type="entry name" value="RIBOKINASE"/>
</dbReference>
<dbReference type="GO" id="GO:0046872">
    <property type="term" value="F:metal ion binding"/>
    <property type="evidence" value="ECO:0007669"/>
    <property type="project" value="UniProtKB-KW"/>
</dbReference>
<keyword evidence="4 9" id="KW-0418">Kinase</keyword>
<dbReference type="EMBL" id="NTJD01000005">
    <property type="protein sequence ID" value="PCD76642.1"/>
    <property type="molecule type" value="Genomic_DNA"/>
</dbReference>
<dbReference type="InterPro" id="IPR011611">
    <property type="entry name" value="PfkB_dom"/>
</dbReference>
<dbReference type="CDD" id="cd01174">
    <property type="entry name" value="ribokinase"/>
    <property type="match status" value="1"/>
</dbReference>
<dbReference type="GO" id="GO:0005524">
    <property type="term" value="F:ATP binding"/>
    <property type="evidence" value="ECO:0007669"/>
    <property type="project" value="UniProtKB-UniRule"/>
</dbReference>
<keyword evidence="5 9" id="KW-0067">ATP-binding</keyword>
<dbReference type="GO" id="GO:0005829">
    <property type="term" value="C:cytosol"/>
    <property type="evidence" value="ECO:0007669"/>
    <property type="project" value="TreeGrafter"/>
</dbReference>
<dbReference type="GO" id="GO:0019303">
    <property type="term" value="P:D-ribose catabolic process"/>
    <property type="evidence" value="ECO:0007669"/>
    <property type="project" value="UniProtKB-UniRule"/>
</dbReference>
<organism evidence="11 12">
    <name type="scientific">Pseudothioclava arenosa</name>
    <dbReference type="NCBI Taxonomy" id="1795308"/>
    <lineage>
        <taxon>Bacteria</taxon>
        <taxon>Pseudomonadati</taxon>
        <taxon>Pseudomonadota</taxon>
        <taxon>Alphaproteobacteria</taxon>
        <taxon>Rhodobacterales</taxon>
        <taxon>Paracoccaceae</taxon>
        <taxon>Pseudothioclava</taxon>
    </lineage>
</organism>
<feature type="binding site" evidence="9">
    <location>
        <begin position="38"/>
        <end position="42"/>
    </location>
    <ligand>
        <name>substrate</name>
    </ligand>
</feature>
<feature type="binding site" evidence="9">
    <location>
        <position position="239"/>
    </location>
    <ligand>
        <name>substrate</name>
    </ligand>
</feature>
<dbReference type="PANTHER" id="PTHR10584">
    <property type="entry name" value="SUGAR KINASE"/>
    <property type="match status" value="1"/>
</dbReference>
<comment type="catalytic activity">
    <reaction evidence="9">
        <text>D-ribose + ATP = D-ribose 5-phosphate + ADP + H(+)</text>
        <dbReference type="Rhea" id="RHEA:13697"/>
        <dbReference type="ChEBI" id="CHEBI:15378"/>
        <dbReference type="ChEBI" id="CHEBI:30616"/>
        <dbReference type="ChEBI" id="CHEBI:47013"/>
        <dbReference type="ChEBI" id="CHEBI:78346"/>
        <dbReference type="ChEBI" id="CHEBI:456216"/>
        <dbReference type="EC" id="2.7.1.15"/>
    </reaction>
</comment>
<feature type="binding site" evidence="9">
    <location>
        <begin position="10"/>
        <end position="12"/>
    </location>
    <ligand>
        <name>substrate</name>
    </ligand>
</feature>
<feature type="binding site" evidence="9">
    <location>
        <begin position="205"/>
        <end position="210"/>
    </location>
    <ligand>
        <name>ATP</name>
        <dbReference type="ChEBI" id="CHEBI:30616"/>
    </ligand>
</feature>
<keyword evidence="8 9" id="KW-0119">Carbohydrate metabolism</keyword>
<sequence>MTVFNLGSINTDHFYRLAHLPAPGETLAAQSYARGLGGKGANQSVAAACAGAEVRHIGAIGPEGGWMVERLTALGVDCRHVAQLETVSGHAIINIDAAGENAIVIVPGANRAIPEALAREALAGAGPGDVLILQNETSLQVETARFAQEQGLFVVYSAAPFEADAALAVLPHVSLLLLNEIEAAQLCAALEVSLESLPVPAICMTRGAQGALWLEPEAGRRIEAPAFRVTPVDTTGAGDTFAGYLVAGLSQGLDPASAMRRASAAAALKVTRQGTAEAIPSAAETEAFLQEQSLSE</sequence>
<feature type="binding site" evidence="9">
    <location>
        <position position="136"/>
    </location>
    <ligand>
        <name>substrate</name>
    </ligand>
</feature>
<evidence type="ECO:0000313" key="11">
    <source>
        <dbReference type="EMBL" id="PCD76642.1"/>
    </source>
</evidence>
<evidence type="ECO:0000256" key="9">
    <source>
        <dbReference type="HAMAP-Rule" id="MF_01987"/>
    </source>
</evidence>
<accession>A0A2A4CQW1</accession>
<dbReference type="Pfam" id="PF00294">
    <property type="entry name" value="PfkB"/>
    <property type="match status" value="1"/>
</dbReference>
<comment type="cofactor">
    <cofactor evidence="9">
        <name>Mg(2+)</name>
        <dbReference type="ChEBI" id="CHEBI:18420"/>
    </cofactor>
    <text evidence="9">Requires a divalent cation, most likely magnesium in vivo, as an electrophilic catalyst to aid phosphoryl group transfer. It is the chelate of the metal and the nucleotide that is the actual substrate.</text>
</comment>
<feature type="binding site" evidence="9">
    <location>
        <position position="274"/>
    </location>
    <ligand>
        <name>K(+)</name>
        <dbReference type="ChEBI" id="CHEBI:29103"/>
    </ligand>
</feature>
<feature type="binding site" evidence="9">
    <location>
        <position position="269"/>
    </location>
    <ligand>
        <name>K(+)</name>
        <dbReference type="ChEBI" id="CHEBI:29103"/>
    </ligand>
</feature>
<feature type="binding site" evidence="9">
    <location>
        <position position="272"/>
    </location>
    <ligand>
        <name>K(+)</name>
        <dbReference type="ChEBI" id="CHEBI:29103"/>
    </ligand>
</feature>
<evidence type="ECO:0000256" key="2">
    <source>
        <dbReference type="ARBA" id="ARBA00022723"/>
    </source>
</evidence>
<dbReference type="UniPathway" id="UPA00916">
    <property type="reaction ID" value="UER00889"/>
</dbReference>
<evidence type="ECO:0000256" key="1">
    <source>
        <dbReference type="ARBA" id="ARBA00022679"/>
    </source>
</evidence>
<keyword evidence="1 9" id="KW-0808">Transferase</keyword>
<proteinExistence type="inferred from homology"/>
<evidence type="ECO:0000256" key="3">
    <source>
        <dbReference type="ARBA" id="ARBA00022741"/>
    </source>
</evidence>
<dbReference type="GO" id="GO:0004747">
    <property type="term" value="F:ribokinase activity"/>
    <property type="evidence" value="ECO:0007669"/>
    <property type="project" value="UniProtKB-UniRule"/>
</dbReference>
<comment type="caution">
    <text evidence="9">Lacks conserved residue(s) required for the propagation of feature annotation.</text>
</comment>
<dbReference type="InterPro" id="IPR029056">
    <property type="entry name" value="Ribokinase-like"/>
</dbReference>
<evidence type="ECO:0000259" key="10">
    <source>
        <dbReference type="Pfam" id="PF00294"/>
    </source>
</evidence>
<dbReference type="RefSeq" id="WP_096433201.1">
    <property type="nucleotide sequence ID" value="NZ_NTJD01000005.1"/>
</dbReference>
<keyword evidence="12" id="KW-1185">Reference proteome</keyword>
<feature type="binding site" evidence="9">
    <location>
        <position position="235"/>
    </location>
    <ligand>
        <name>K(+)</name>
        <dbReference type="ChEBI" id="CHEBI:29103"/>
    </ligand>
</feature>
<keyword evidence="3 9" id="KW-0547">Nucleotide-binding</keyword>
<dbReference type="Proteomes" id="UP000243507">
    <property type="component" value="Unassembled WGS sequence"/>
</dbReference>
<dbReference type="PANTHER" id="PTHR10584:SF166">
    <property type="entry name" value="RIBOKINASE"/>
    <property type="match status" value="1"/>
</dbReference>